<keyword evidence="1" id="KW-0812">Transmembrane</keyword>
<evidence type="ECO:0000256" key="1">
    <source>
        <dbReference type="SAM" id="Phobius"/>
    </source>
</evidence>
<feature type="transmembrane region" description="Helical" evidence="1">
    <location>
        <begin position="95"/>
        <end position="118"/>
    </location>
</feature>
<reference evidence="2 3" key="1">
    <citation type="journal article" date="2019" name="Environ. Microbiol.">
        <title>Species interactions and distinct microbial communities in high Arctic permafrost affected cryosols are associated with the CH4 and CO2 gas fluxes.</title>
        <authorList>
            <person name="Altshuler I."/>
            <person name="Hamel J."/>
            <person name="Turney S."/>
            <person name="Magnuson E."/>
            <person name="Levesque R."/>
            <person name="Greer C."/>
            <person name="Whyte L.G."/>
        </authorList>
    </citation>
    <scope>NUCLEOTIDE SEQUENCE [LARGE SCALE GENOMIC DNA]</scope>
    <source>
        <strain evidence="2 3">S9.2P</strain>
    </source>
</reference>
<keyword evidence="3" id="KW-1185">Reference proteome</keyword>
<evidence type="ECO:0000313" key="2">
    <source>
        <dbReference type="EMBL" id="TPG66761.1"/>
    </source>
</evidence>
<keyword evidence="1" id="KW-0472">Membrane</keyword>
<dbReference type="Proteomes" id="UP000317646">
    <property type="component" value="Unassembled WGS sequence"/>
</dbReference>
<keyword evidence="1" id="KW-1133">Transmembrane helix</keyword>
<sequence length="197" mass="20610">MGPYLAALLLAHCMTDTLTGPTALATDAWKPVRQLALRFGGGVGLLCGLWIVGLHLTGNNAFGPKQLLAELLVPFAVVASQWALRRRVQPAKPGLGRALGVGALTTVVAAALCAGSVWGLGQAAGEPALARHRAEIAEIMQTQMQDATKKSSPLQLTPKQRAVIAGITVNDLALANFQTVLLLGLVFSLPGGIFFRE</sequence>
<dbReference type="Pfam" id="PF13858">
    <property type="entry name" value="DUF4199"/>
    <property type="match status" value="1"/>
</dbReference>
<gene>
    <name evidence="2" type="ORF">EAH73_10285</name>
</gene>
<proteinExistence type="predicted"/>
<dbReference type="EMBL" id="RCYZ01000003">
    <property type="protein sequence ID" value="TPG66761.1"/>
    <property type="molecule type" value="Genomic_DNA"/>
</dbReference>
<name>A0A502GXM3_9BACT</name>
<evidence type="ECO:0000313" key="3">
    <source>
        <dbReference type="Proteomes" id="UP000317646"/>
    </source>
</evidence>
<feature type="transmembrane region" description="Helical" evidence="1">
    <location>
        <begin position="35"/>
        <end position="56"/>
    </location>
</feature>
<dbReference type="AlphaFoldDB" id="A0A502GXM3"/>
<dbReference type="InterPro" id="IPR025250">
    <property type="entry name" value="DUF4199"/>
</dbReference>
<comment type="caution">
    <text evidence="2">The sequence shown here is derived from an EMBL/GenBank/DDBJ whole genome shotgun (WGS) entry which is preliminary data.</text>
</comment>
<accession>A0A502GXM3</accession>
<organism evidence="2 3">
    <name type="scientific">Hymenobacter nivis</name>
    <dbReference type="NCBI Taxonomy" id="1850093"/>
    <lineage>
        <taxon>Bacteria</taxon>
        <taxon>Pseudomonadati</taxon>
        <taxon>Bacteroidota</taxon>
        <taxon>Cytophagia</taxon>
        <taxon>Cytophagales</taxon>
        <taxon>Hymenobacteraceae</taxon>
        <taxon>Hymenobacter</taxon>
    </lineage>
</organism>
<protein>
    <submittedName>
        <fullName evidence="2">DUF4199 domain-containing protein</fullName>
    </submittedName>
</protein>
<feature type="transmembrane region" description="Helical" evidence="1">
    <location>
        <begin position="177"/>
        <end position="195"/>
    </location>
</feature>